<proteinExistence type="predicted"/>
<reference evidence="2 3" key="1">
    <citation type="submission" date="2021-03" db="EMBL/GenBank/DDBJ databases">
        <title>novel species isolated from a fishpond in China.</title>
        <authorList>
            <person name="Lu H."/>
            <person name="Cai Z."/>
        </authorList>
    </citation>
    <scope>NUCLEOTIDE SEQUENCE [LARGE SCALE GENOMIC DNA]</scope>
    <source>
        <strain evidence="2 3">H41</strain>
    </source>
</reference>
<keyword evidence="1" id="KW-0812">Transmembrane</keyword>
<accession>A0ABS3CA31</accession>
<name>A0ABS3CA31_9BACT</name>
<dbReference type="RefSeq" id="WP_206579786.1">
    <property type="nucleotide sequence ID" value="NZ_JAFKCT010000009.1"/>
</dbReference>
<evidence type="ECO:0000256" key="1">
    <source>
        <dbReference type="SAM" id="Phobius"/>
    </source>
</evidence>
<feature type="transmembrane region" description="Helical" evidence="1">
    <location>
        <begin position="6"/>
        <end position="24"/>
    </location>
</feature>
<evidence type="ECO:0008006" key="4">
    <source>
        <dbReference type="Google" id="ProtNLM"/>
    </source>
</evidence>
<evidence type="ECO:0000313" key="2">
    <source>
        <dbReference type="EMBL" id="MBN7813016.1"/>
    </source>
</evidence>
<gene>
    <name evidence="2" type="ORF">J0A68_18815</name>
</gene>
<sequence length="176" mass="20641">MSITNFFKILVYSFGVWVPVYLTYRYHLIAERKKEKAFNQNTLVLLDQELAMIRKSNEKIRKSCHRMTDACKRENRLIFHEFPHRLDTETLESLISNLVLFRGQNPNLLRYLIGLKSNLLVTNESLDFGLLKTFVENNPRNNAGDVIEGYFEGVLKYIEANFEYIENAKSELGKIK</sequence>
<evidence type="ECO:0000313" key="3">
    <source>
        <dbReference type="Proteomes" id="UP000664317"/>
    </source>
</evidence>
<organism evidence="2 3">
    <name type="scientific">Algoriphagus oliviformis</name>
    <dbReference type="NCBI Taxonomy" id="2811231"/>
    <lineage>
        <taxon>Bacteria</taxon>
        <taxon>Pseudomonadati</taxon>
        <taxon>Bacteroidota</taxon>
        <taxon>Cytophagia</taxon>
        <taxon>Cytophagales</taxon>
        <taxon>Cyclobacteriaceae</taxon>
        <taxon>Algoriphagus</taxon>
    </lineage>
</organism>
<keyword evidence="1" id="KW-0472">Membrane</keyword>
<keyword evidence="3" id="KW-1185">Reference proteome</keyword>
<comment type="caution">
    <text evidence="2">The sequence shown here is derived from an EMBL/GenBank/DDBJ whole genome shotgun (WGS) entry which is preliminary data.</text>
</comment>
<dbReference type="Proteomes" id="UP000664317">
    <property type="component" value="Unassembled WGS sequence"/>
</dbReference>
<protein>
    <recommendedName>
        <fullName evidence="4">DUF4760 domain-containing protein</fullName>
    </recommendedName>
</protein>
<dbReference type="EMBL" id="JAFKCT010000009">
    <property type="protein sequence ID" value="MBN7813016.1"/>
    <property type="molecule type" value="Genomic_DNA"/>
</dbReference>
<keyword evidence="1" id="KW-1133">Transmembrane helix</keyword>